<feature type="transmembrane region" description="Helical" evidence="1">
    <location>
        <begin position="461"/>
        <end position="485"/>
    </location>
</feature>
<accession>A0A542DMF6</accession>
<dbReference type="Proteomes" id="UP000320876">
    <property type="component" value="Unassembled WGS sequence"/>
</dbReference>
<evidence type="ECO:0000256" key="1">
    <source>
        <dbReference type="SAM" id="Phobius"/>
    </source>
</evidence>
<dbReference type="RefSeq" id="WP_141999882.1">
    <property type="nucleotide sequence ID" value="NZ_VFML01000001.1"/>
</dbReference>
<feature type="transmembrane region" description="Helical" evidence="1">
    <location>
        <begin position="6"/>
        <end position="25"/>
    </location>
</feature>
<reference evidence="2 3" key="1">
    <citation type="submission" date="2019-06" db="EMBL/GenBank/DDBJ databases">
        <title>Sequencing the genomes of 1000 actinobacteria strains.</title>
        <authorList>
            <person name="Klenk H.-P."/>
        </authorList>
    </citation>
    <scope>NUCLEOTIDE SEQUENCE [LARGE SCALE GENOMIC DNA]</scope>
    <source>
        <strain evidence="2 3">DSM 45679</strain>
    </source>
</reference>
<feature type="transmembrane region" description="Helical" evidence="1">
    <location>
        <begin position="302"/>
        <end position="324"/>
    </location>
</feature>
<evidence type="ECO:0000313" key="3">
    <source>
        <dbReference type="Proteomes" id="UP000320876"/>
    </source>
</evidence>
<feature type="transmembrane region" description="Helical" evidence="1">
    <location>
        <begin position="429"/>
        <end position="455"/>
    </location>
</feature>
<dbReference type="InterPro" id="IPR046671">
    <property type="entry name" value="DUF6541"/>
</dbReference>
<feature type="transmembrane region" description="Helical" evidence="1">
    <location>
        <begin position="201"/>
        <end position="225"/>
    </location>
</feature>
<evidence type="ECO:0008006" key="4">
    <source>
        <dbReference type="Google" id="ProtNLM"/>
    </source>
</evidence>
<feature type="transmembrane region" description="Helical" evidence="1">
    <location>
        <begin position="58"/>
        <end position="80"/>
    </location>
</feature>
<protein>
    <recommendedName>
        <fullName evidence="4">4-amino-4-deoxy-L-arabinose transferase-like glycosyltransferase</fullName>
    </recommendedName>
</protein>
<feature type="transmembrane region" description="Helical" evidence="1">
    <location>
        <begin position="32"/>
        <end position="52"/>
    </location>
</feature>
<sequence>MWSQVLSLLAGLLVLTLPGLVLQLLAGVRDLLWLAALTVPVSIGLFTVSGVLSGIPGLALSPLLTVGCLVLLAVPLALLARKLPGARTRARRRGGDFPPAVSPRLVTLARLGGAVLCLGAALLALRPWWSGLGDWSTYPQEHDTITHTWLTAYIARTGTGAPWELLPLDLLTGGPVSFYPSGLPLTAALTGELTAGPIVGFNLVTALAVGPAFVLGCAALAAAILRGLGSGPAWTSLAGGIAALVAAGLYRPGVQLLHDGGIAPNAVAMSLAPGIIAAALTLGGRQWSRAVLLGLGVAGAFAVHPSVAATVGLSLLVCWAVAALTRPGRRELRDRWPVLLTAGTVAGVAALGSLLGALGEATRTGGWPPDTRPAPLGEAVGTNLMFSYGGYLDPDQTYAQLSAALLVLAGVAAVLLTRRGWTALALWGFWLLAGIEFRTSPADGIAATIVGSFFYKSYVRIQSHIALFAPALAAFGLLVTALALARLVVRARRSLPLVPVTAVVLVPLLAGYVFLASIPYAQRNAEAIASRYADPEFVRVDADDRAAVDWLGTRSRPGERMMNSANDGSTYAYVDEGLPVVNVVTLGDAQLPYTYHLLADFREYPDDPAIRAEILRLNIGYVYVDSEAPLIGAGPGAPENWVGEPTFRLAPGLRNLDGLPGLRVAFRSGSVTVYRLDRKVLAGM</sequence>
<dbReference type="EMBL" id="VFML01000001">
    <property type="protein sequence ID" value="TQJ04165.1"/>
    <property type="molecule type" value="Genomic_DNA"/>
</dbReference>
<name>A0A542DMF6_AMYCI</name>
<feature type="transmembrane region" description="Helical" evidence="1">
    <location>
        <begin position="497"/>
        <end position="521"/>
    </location>
</feature>
<dbReference type="OrthoDB" id="5141811at2"/>
<feature type="transmembrane region" description="Helical" evidence="1">
    <location>
        <begin position="336"/>
        <end position="358"/>
    </location>
</feature>
<comment type="caution">
    <text evidence="2">The sequence shown here is derived from an EMBL/GenBank/DDBJ whole genome shotgun (WGS) entry which is preliminary data.</text>
</comment>
<keyword evidence="3" id="KW-1185">Reference proteome</keyword>
<dbReference type="Pfam" id="PF20176">
    <property type="entry name" value="DUF6541"/>
    <property type="match status" value="1"/>
</dbReference>
<feature type="transmembrane region" description="Helical" evidence="1">
    <location>
        <begin position="398"/>
        <end position="417"/>
    </location>
</feature>
<evidence type="ECO:0000313" key="2">
    <source>
        <dbReference type="EMBL" id="TQJ04165.1"/>
    </source>
</evidence>
<feature type="transmembrane region" description="Helical" evidence="1">
    <location>
        <begin position="101"/>
        <end position="125"/>
    </location>
</feature>
<gene>
    <name evidence="2" type="ORF">FB471_3947</name>
</gene>
<keyword evidence="1" id="KW-1133">Transmembrane helix</keyword>
<organism evidence="2 3">
    <name type="scientific">Amycolatopsis cihanbeyliensis</name>
    <dbReference type="NCBI Taxonomy" id="1128664"/>
    <lineage>
        <taxon>Bacteria</taxon>
        <taxon>Bacillati</taxon>
        <taxon>Actinomycetota</taxon>
        <taxon>Actinomycetes</taxon>
        <taxon>Pseudonocardiales</taxon>
        <taxon>Pseudonocardiaceae</taxon>
        <taxon>Amycolatopsis</taxon>
    </lineage>
</organism>
<dbReference type="AlphaFoldDB" id="A0A542DMF6"/>
<keyword evidence="1" id="KW-0472">Membrane</keyword>
<proteinExistence type="predicted"/>
<feature type="transmembrane region" description="Helical" evidence="1">
    <location>
        <begin position="231"/>
        <end position="250"/>
    </location>
</feature>
<keyword evidence="1" id="KW-0812">Transmembrane</keyword>